<feature type="domain" description="Acyltransferase 3" evidence="8">
    <location>
        <begin position="18"/>
        <end position="334"/>
    </location>
</feature>
<feature type="transmembrane region" description="Helical" evidence="7">
    <location>
        <begin position="230"/>
        <end position="249"/>
    </location>
</feature>
<evidence type="ECO:0000256" key="1">
    <source>
        <dbReference type="ARBA" id="ARBA00004651"/>
    </source>
</evidence>
<evidence type="ECO:0000256" key="6">
    <source>
        <dbReference type="ARBA" id="ARBA00023136"/>
    </source>
</evidence>
<proteinExistence type="inferred from homology"/>
<feature type="transmembrane region" description="Helical" evidence="7">
    <location>
        <begin position="87"/>
        <end position="104"/>
    </location>
</feature>
<dbReference type="Pfam" id="PF01757">
    <property type="entry name" value="Acyl_transf_3"/>
    <property type="match status" value="1"/>
</dbReference>
<keyword evidence="4 7" id="KW-0812">Transmembrane</keyword>
<evidence type="ECO:0000256" key="7">
    <source>
        <dbReference type="SAM" id="Phobius"/>
    </source>
</evidence>
<comment type="subcellular location">
    <subcellularLocation>
        <location evidence="1">Cell membrane</location>
        <topology evidence="1">Multi-pass membrane protein</topology>
    </subcellularLocation>
</comment>
<keyword evidence="9" id="KW-0808">Transferase</keyword>
<keyword evidence="5 7" id="KW-1133">Transmembrane helix</keyword>
<accession>A0A844GGK9</accession>
<evidence type="ECO:0000259" key="8">
    <source>
        <dbReference type="Pfam" id="PF01757"/>
    </source>
</evidence>
<feature type="transmembrane region" description="Helical" evidence="7">
    <location>
        <begin position="21"/>
        <end position="39"/>
    </location>
</feature>
<feature type="transmembrane region" description="Helical" evidence="7">
    <location>
        <begin position="320"/>
        <end position="340"/>
    </location>
</feature>
<keyword evidence="9" id="KW-0012">Acyltransferase</keyword>
<dbReference type="Proteomes" id="UP000437824">
    <property type="component" value="Unassembled WGS sequence"/>
</dbReference>
<organism evidence="9 10">
    <name type="scientific">Blautia luti DSM 14534 = JCM 17040</name>
    <dbReference type="NCBI Taxonomy" id="649762"/>
    <lineage>
        <taxon>Bacteria</taxon>
        <taxon>Bacillati</taxon>
        <taxon>Bacillota</taxon>
        <taxon>Clostridia</taxon>
        <taxon>Lachnospirales</taxon>
        <taxon>Lachnospiraceae</taxon>
        <taxon>Blautia</taxon>
    </lineage>
</organism>
<gene>
    <name evidence="9" type="ORF">GKZ57_03360</name>
</gene>
<name>A0A844GGK9_9FIRM</name>
<dbReference type="EMBL" id="WMBC01000002">
    <property type="protein sequence ID" value="MTD60322.1"/>
    <property type="molecule type" value="Genomic_DNA"/>
</dbReference>
<protein>
    <submittedName>
        <fullName evidence="9">Acyltransferase family protein</fullName>
    </submittedName>
</protein>
<feature type="transmembrane region" description="Helical" evidence="7">
    <location>
        <begin position="200"/>
        <end position="218"/>
    </location>
</feature>
<evidence type="ECO:0000313" key="10">
    <source>
        <dbReference type="Proteomes" id="UP000437824"/>
    </source>
</evidence>
<comment type="caution">
    <text evidence="9">The sequence shown here is derived from an EMBL/GenBank/DDBJ whole genome shotgun (WGS) entry which is preliminary data.</text>
</comment>
<dbReference type="GO" id="GO:0009246">
    <property type="term" value="P:enterobacterial common antigen biosynthetic process"/>
    <property type="evidence" value="ECO:0007669"/>
    <property type="project" value="TreeGrafter"/>
</dbReference>
<reference evidence="9 10" key="1">
    <citation type="submission" date="2019-11" db="EMBL/GenBank/DDBJ databases">
        <title>Draft genome sequence of Blautia luti DSM 14534T, isolated from human stool.</title>
        <authorList>
            <person name="Ortiz R."/>
            <person name="Melis-Arcos F."/>
            <person name="Covarrubias P."/>
            <person name="Cardenas J.P."/>
            <person name="Perez-Donoso J."/>
            <person name="Almonacid D."/>
        </authorList>
    </citation>
    <scope>NUCLEOTIDE SEQUENCE [LARGE SCALE GENOMIC DNA]</scope>
    <source>
        <strain evidence="9 10">DSM 14534</strain>
    </source>
</reference>
<dbReference type="PANTHER" id="PTHR40074">
    <property type="entry name" value="O-ACETYLTRANSFERASE WECH"/>
    <property type="match status" value="1"/>
</dbReference>
<evidence type="ECO:0000256" key="4">
    <source>
        <dbReference type="ARBA" id="ARBA00022692"/>
    </source>
</evidence>
<feature type="transmembrane region" description="Helical" evidence="7">
    <location>
        <begin position="255"/>
        <end position="274"/>
    </location>
</feature>
<evidence type="ECO:0000256" key="3">
    <source>
        <dbReference type="ARBA" id="ARBA00022475"/>
    </source>
</evidence>
<dbReference type="GO" id="GO:0016413">
    <property type="term" value="F:O-acetyltransferase activity"/>
    <property type="evidence" value="ECO:0007669"/>
    <property type="project" value="TreeGrafter"/>
</dbReference>
<feature type="transmembrane region" description="Helical" evidence="7">
    <location>
        <begin position="169"/>
        <end position="188"/>
    </location>
</feature>
<dbReference type="AlphaFoldDB" id="A0A844GGK9"/>
<evidence type="ECO:0000313" key="9">
    <source>
        <dbReference type="EMBL" id="MTD60322.1"/>
    </source>
</evidence>
<feature type="transmembrane region" description="Helical" evidence="7">
    <location>
        <begin position="45"/>
        <end position="67"/>
    </location>
</feature>
<sequence>MPLIYCQAVKAGLNIMRNKSLDAGKAMAAFGVVFIHVSFPGQTGQIIKALARSAVPFFFMVSGYFCYYNRRNTDRGKRITDKIPAKVQHILTLLAFAVLFYFLWESAMHLVEKEAIGPWLQEMVKKEHLKELFRYNSTSQLKPHLWFLPALIYCYILDYFIEKLHLGKLAYLSVPVLLGYFLWRAYFGRFQGVFYHTMEYRNYFFMGMPFFLTGQMIHEYEKLLDRKLSWQVLAVGGLLGSGGIIWEYFQAGAREVYPGNVLLAVCLFLLCILYDTKSRRLEYLAVLGREFAFPIYLLHPSVAELMKKLADFLGISRNPAYLWLRPILVCGCTIFLVRAVSRLWSSQQKCGIVFRRHN</sequence>
<comment type="similarity">
    <text evidence="2">Belongs to the acyltransferase 3 family.</text>
</comment>
<keyword evidence="3" id="KW-1003">Cell membrane</keyword>
<evidence type="ECO:0000256" key="2">
    <source>
        <dbReference type="ARBA" id="ARBA00007400"/>
    </source>
</evidence>
<keyword evidence="6 7" id="KW-0472">Membrane</keyword>
<evidence type="ECO:0000256" key="5">
    <source>
        <dbReference type="ARBA" id="ARBA00022989"/>
    </source>
</evidence>
<dbReference type="PANTHER" id="PTHR40074:SF2">
    <property type="entry name" value="O-ACETYLTRANSFERASE WECH"/>
    <property type="match status" value="1"/>
</dbReference>
<dbReference type="InterPro" id="IPR002656">
    <property type="entry name" value="Acyl_transf_3_dom"/>
</dbReference>
<dbReference type="GO" id="GO:0005886">
    <property type="term" value="C:plasma membrane"/>
    <property type="evidence" value="ECO:0007669"/>
    <property type="project" value="UniProtKB-SubCell"/>
</dbReference>